<dbReference type="EMBL" id="JAKIJS010000006">
    <property type="protein sequence ID" value="MCF6139593.1"/>
    <property type="molecule type" value="Genomic_DNA"/>
</dbReference>
<gene>
    <name evidence="1" type="ORF">L2716_17900</name>
</gene>
<organism evidence="1 2">
    <name type="scientific">Pseudalkalibacillus berkeleyi</name>
    <dbReference type="NCBI Taxonomy" id="1069813"/>
    <lineage>
        <taxon>Bacteria</taxon>
        <taxon>Bacillati</taxon>
        <taxon>Bacillota</taxon>
        <taxon>Bacilli</taxon>
        <taxon>Bacillales</taxon>
        <taxon>Fictibacillaceae</taxon>
        <taxon>Pseudalkalibacillus</taxon>
    </lineage>
</organism>
<dbReference type="InterPro" id="IPR020115">
    <property type="entry name" value="Fin"/>
</dbReference>
<accession>A0ABS9H6U0</accession>
<keyword evidence="2" id="KW-1185">Reference proteome</keyword>
<proteinExistence type="predicted"/>
<sequence length="76" mass="8756">MSVYYACKHCNVHIGKLDVSSVATTNLGLDQLTDQEREEYVSYDDDGHVYVKSICEDCYEMLNKNPDYHALDTFIQ</sequence>
<protein>
    <submittedName>
        <fullName evidence="1">Anti-sigma-F factor Fin family protein</fullName>
    </submittedName>
</protein>
<name>A0ABS9H6U0_9BACL</name>
<evidence type="ECO:0000313" key="1">
    <source>
        <dbReference type="EMBL" id="MCF6139593.1"/>
    </source>
</evidence>
<reference evidence="1 2" key="1">
    <citation type="submission" date="2022-01" db="EMBL/GenBank/DDBJ databases">
        <title>Alkalihalobacillus sp. EGI L200015, a novel bacterium isolated from a salt lake sediment.</title>
        <authorList>
            <person name="Gao L."/>
            <person name="Fang B.-Z."/>
            <person name="Li W.-J."/>
        </authorList>
    </citation>
    <scope>NUCLEOTIDE SEQUENCE [LARGE SCALE GENOMIC DNA]</scope>
    <source>
        <strain evidence="1 2">KCTC 12718</strain>
    </source>
</reference>
<dbReference type="Pfam" id="PF10955">
    <property type="entry name" value="Fin"/>
    <property type="match status" value="1"/>
</dbReference>
<dbReference type="Proteomes" id="UP001649381">
    <property type="component" value="Unassembled WGS sequence"/>
</dbReference>
<dbReference type="RefSeq" id="WP_236339132.1">
    <property type="nucleotide sequence ID" value="NZ_JAKIJS010000006.1"/>
</dbReference>
<comment type="caution">
    <text evidence="1">The sequence shown here is derived from an EMBL/GenBank/DDBJ whole genome shotgun (WGS) entry which is preliminary data.</text>
</comment>
<evidence type="ECO:0000313" key="2">
    <source>
        <dbReference type="Proteomes" id="UP001649381"/>
    </source>
</evidence>